<keyword evidence="4" id="KW-1185">Reference proteome</keyword>
<dbReference type="Pfam" id="PF07603">
    <property type="entry name" value="Lcl_C"/>
    <property type="match status" value="2"/>
</dbReference>
<name>A0ABW6DL67_9BACT</name>
<organism evidence="3 4">
    <name type="scientific">Aquirufa esocilacus</name>
    <dbReference type="NCBI Taxonomy" id="3096513"/>
    <lineage>
        <taxon>Bacteria</taxon>
        <taxon>Pseudomonadati</taxon>
        <taxon>Bacteroidota</taxon>
        <taxon>Cytophagia</taxon>
        <taxon>Cytophagales</taxon>
        <taxon>Flectobacillaceae</taxon>
        <taxon>Aquirufa</taxon>
    </lineage>
</organism>
<accession>A0ABW6DL67</accession>
<dbReference type="Proteomes" id="UP001598019">
    <property type="component" value="Unassembled WGS sequence"/>
</dbReference>
<evidence type="ECO:0000313" key="4">
    <source>
        <dbReference type="Proteomes" id="UP001598019"/>
    </source>
</evidence>
<feature type="domain" description="Lcl C-terminal" evidence="2">
    <location>
        <begin position="43"/>
        <end position="125"/>
    </location>
</feature>
<dbReference type="InterPro" id="IPR011460">
    <property type="entry name" value="Lcl_C"/>
</dbReference>
<protein>
    <submittedName>
        <fullName evidence="3">DUF1566 domain-containing protein</fullName>
    </submittedName>
</protein>
<comment type="caution">
    <text evidence="3">The sequence shown here is derived from an EMBL/GenBank/DDBJ whole genome shotgun (WGS) entry which is preliminary data.</text>
</comment>
<feature type="chain" id="PRO_5047266923" evidence="1">
    <location>
        <begin position="19"/>
        <end position="244"/>
    </location>
</feature>
<reference evidence="3 4" key="1">
    <citation type="submission" date="2024-03" db="EMBL/GenBank/DDBJ databases">
        <title>Aquirufa genome sequencing.</title>
        <authorList>
            <person name="Pitt A."/>
            <person name="Hahn M.W."/>
        </authorList>
    </citation>
    <scope>NUCLEOTIDE SEQUENCE [LARGE SCALE GENOMIC DNA]</scope>
    <source>
        <strain evidence="3 4">HETE-83D</strain>
    </source>
</reference>
<evidence type="ECO:0000256" key="1">
    <source>
        <dbReference type="SAM" id="SignalP"/>
    </source>
</evidence>
<dbReference type="EMBL" id="JBBKXX010000002">
    <property type="protein sequence ID" value="MFD3408480.1"/>
    <property type="molecule type" value="Genomic_DNA"/>
</dbReference>
<evidence type="ECO:0000313" key="3">
    <source>
        <dbReference type="EMBL" id="MFD3408480.1"/>
    </source>
</evidence>
<gene>
    <name evidence="3" type="ORF">SKC37_07415</name>
</gene>
<sequence>MKKLLFLPLLLIASICFAQNPKEIIGNPIKIANMLVAQNDFPTELGWKEANKACQALGKGWRLPTQTELKFLYDNKDKIGGFSNSTYWSSTVDEYQKSLLWYQDFGYGEQRRHSGADTPFRVRAINAPPAITPSRASLSKKIIGKPIKIGNLLVAQNDFPDGMNWNDAKAACAALGNGWRLPTMQELNIIYSNTEKIGESSFISNSYWSSMQDGNYKAVYKFFGNGEWSTVGKDNDVYVRAVKR</sequence>
<feature type="signal peptide" evidence="1">
    <location>
        <begin position="1"/>
        <end position="18"/>
    </location>
</feature>
<keyword evidence="1" id="KW-0732">Signal</keyword>
<proteinExistence type="predicted"/>
<evidence type="ECO:0000259" key="2">
    <source>
        <dbReference type="Pfam" id="PF07603"/>
    </source>
</evidence>
<feature type="domain" description="Lcl C-terminal" evidence="2">
    <location>
        <begin position="161"/>
        <end position="243"/>
    </location>
</feature>
<dbReference type="SUPFAM" id="SSF56436">
    <property type="entry name" value="C-type lectin-like"/>
    <property type="match status" value="1"/>
</dbReference>
<dbReference type="InterPro" id="IPR016187">
    <property type="entry name" value="CTDL_fold"/>
</dbReference>
<dbReference type="RefSeq" id="WP_377980868.1">
    <property type="nucleotide sequence ID" value="NZ_JBBKXX010000002.1"/>
</dbReference>